<feature type="transmembrane region" description="Helical" evidence="4">
    <location>
        <begin position="567"/>
        <end position="587"/>
    </location>
</feature>
<sequence length="595" mass="67852">MINFTIQKEEVDQTLISFLKKRFRTTPLSLIYKLFRTKKVKIDGENIRYYHHRLKGGEKIEIHDNYLQLSNQVIYPLSHSKLYFEVVYEDQHILIALKEHGITMPSLDNAVRNYLSEKNPVEYQHQIANFFVLIAAHRLDKLTKGLVIYPKNPPAKKVLYKAMADKSQITKKYLAKCETTHQILPNYVSAKFCALEIKQVAKKTPYQTLEITLHTGRKHQIRSILAYLGCPVVGDKKYGSQIENKNKICLLAYKIGFNNLPSPLAYLNGKELENNQDIELKTAPEYVVGYLVEKLRNKDLSLVAKKKVLGVGVGRVSDSEYLQNDAVGKCGDFFRDHDFKYYETEETLKEIGKIEYTKVKIIEKKNDEELAKTEKENLKNPAPTNNDDADWKKKFIGDIEMDLIKKNISQERLNVISKLEYEYTCANCGVKKEEYTTHRVGSKKCCSSDCKKALKGENKGVDKDDAKEIKKELQEIKDYLKNHNENANEGGVVNITLSSDKLVVEFSGKKTKIMEESELNSEQRMVKNYLQGTSGKKSIDRSELEKMVSGYNEQGGNKQPNGGNGGIIVAIVAVGLILAFVIGAVVYSKNKKRDY</sequence>
<dbReference type="GO" id="GO:0001522">
    <property type="term" value="P:pseudouridine synthesis"/>
    <property type="evidence" value="ECO:0007669"/>
    <property type="project" value="InterPro"/>
</dbReference>
<keyword evidence="4" id="KW-0812">Transmembrane</keyword>
<proteinExistence type="inferred from homology"/>
<keyword evidence="2" id="KW-0413">Isomerase</keyword>
<evidence type="ECO:0000313" key="7">
    <source>
        <dbReference type="Proteomes" id="UP001153678"/>
    </source>
</evidence>
<organism evidence="6 7">
    <name type="scientific">Funneliformis geosporum</name>
    <dbReference type="NCBI Taxonomy" id="1117311"/>
    <lineage>
        <taxon>Eukaryota</taxon>
        <taxon>Fungi</taxon>
        <taxon>Fungi incertae sedis</taxon>
        <taxon>Mucoromycota</taxon>
        <taxon>Glomeromycotina</taxon>
        <taxon>Glomeromycetes</taxon>
        <taxon>Glomerales</taxon>
        <taxon>Glomeraceae</taxon>
        <taxon>Funneliformis</taxon>
    </lineage>
</organism>
<dbReference type="InterPro" id="IPR036986">
    <property type="entry name" value="S4_RNA-bd_sf"/>
</dbReference>
<evidence type="ECO:0000259" key="5">
    <source>
        <dbReference type="Pfam" id="PF00849"/>
    </source>
</evidence>
<dbReference type="Gene3D" id="3.10.290.10">
    <property type="entry name" value="RNA-binding S4 domain"/>
    <property type="match status" value="1"/>
</dbReference>
<comment type="caution">
    <text evidence="6">The sequence shown here is derived from an EMBL/GenBank/DDBJ whole genome shotgun (WGS) entry which is preliminary data.</text>
</comment>
<accession>A0A9W4WPT6</accession>
<evidence type="ECO:0000256" key="1">
    <source>
        <dbReference type="ARBA" id="ARBA00010876"/>
    </source>
</evidence>
<gene>
    <name evidence="6" type="ORF">FWILDA_LOCUS801</name>
</gene>
<keyword evidence="3" id="KW-0694">RNA-binding</keyword>
<dbReference type="OrthoDB" id="428658at2759"/>
<name>A0A9W4WPT6_9GLOM</name>
<dbReference type="Pfam" id="PF00849">
    <property type="entry name" value="PseudoU_synth_2"/>
    <property type="match status" value="1"/>
</dbReference>
<feature type="domain" description="Pseudouridine synthase RsuA/RluA-like" evidence="5">
    <location>
        <begin position="93"/>
        <end position="226"/>
    </location>
</feature>
<dbReference type="EMBL" id="CAMKVN010000059">
    <property type="protein sequence ID" value="CAI2162912.1"/>
    <property type="molecule type" value="Genomic_DNA"/>
</dbReference>
<evidence type="ECO:0000313" key="6">
    <source>
        <dbReference type="EMBL" id="CAI2162912.1"/>
    </source>
</evidence>
<dbReference type="PANTHER" id="PTHR21600">
    <property type="entry name" value="MITOCHONDRIAL RNA PSEUDOURIDINE SYNTHASE"/>
    <property type="match status" value="1"/>
</dbReference>
<dbReference type="SUPFAM" id="SSF55120">
    <property type="entry name" value="Pseudouridine synthase"/>
    <property type="match status" value="1"/>
</dbReference>
<keyword evidence="7" id="KW-1185">Reference proteome</keyword>
<keyword evidence="4" id="KW-1133">Transmembrane helix</keyword>
<dbReference type="Gene3D" id="3.30.2350.10">
    <property type="entry name" value="Pseudouridine synthase"/>
    <property type="match status" value="2"/>
</dbReference>
<dbReference type="PROSITE" id="PS50889">
    <property type="entry name" value="S4"/>
    <property type="match status" value="1"/>
</dbReference>
<dbReference type="GO" id="GO:0003723">
    <property type="term" value="F:RNA binding"/>
    <property type="evidence" value="ECO:0007669"/>
    <property type="project" value="UniProtKB-KW"/>
</dbReference>
<dbReference type="InterPro" id="IPR020103">
    <property type="entry name" value="PsdUridine_synth_cat_dom_sf"/>
</dbReference>
<evidence type="ECO:0000256" key="3">
    <source>
        <dbReference type="PROSITE-ProRule" id="PRU00182"/>
    </source>
</evidence>
<protein>
    <submittedName>
        <fullName evidence="6">16644_t:CDS:1</fullName>
    </submittedName>
</protein>
<dbReference type="InterPro" id="IPR050188">
    <property type="entry name" value="RluA_PseudoU_synthase"/>
</dbReference>
<dbReference type="AlphaFoldDB" id="A0A9W4WPT6"/>
<evidence type="ECO:0000256" key="2">
    <source>
        <dbReference type="ARBA" id="ARBA00023235"/>
    </source>
</evidence>
<comment type="similarity">
    <text evidence="1">Belongs to the pseudouridine synthase RluA family.</text>
</comment>
<dbReference type="InterPro" id="IPR006145">
    <property type="entry name" value="PsdUridine_synth_RsuA/RluA"/>
</dbReference>
<dbReference type="CDD" id="cd02869">
    <property type="entry name" value="PseudoU_synth_RluA_like"/>
    <property type="match status" value="1"/>
</dbReference>
<dbReference type="Proteomes" id="UP001153678">
    <property type="component" value="Unassembled WGS sequence"/>
</dbReference>
<keyword evidence="4" id="KW-0472">Membrane</keyword>
<evidence type="ECO:0000256" key="4">
    <source>
        <dbReference type="SAM" id="Phobius"/>
    </source>
</evidence>
<reference evidence="6" key="1">
    <citation type="submission" date="2022-08" db="EMBL/GenBank/DDBJ databases">
        <authorList>
            <person name="Kallberg Y."/>
            <person name="Tangrot J."/>
            <person name="Rosling A."/>
        </authorList>
    </citation>
    <scope>NUCLEOTIDE SEQUENCE</scope>
    <source>
        <strain evidence="6">Wild A</strain>
    </source>
</reference>
<dbReference type="GO" id="GO:0009982">
    <property type="term" value="F:pseudouridine synthase activity"/>
    <property type="evidence" value="ECO:0007669"/>
    <property type="project" value="InterPro"/>
</dbReference>